<dbReference type="InterPro" id="IPR050638">
    <property type="entry name" value="AA-Vitamin_Transporters"/>
</dbReference>
<dbReference type="KEGG" id="vga:BSQ33_03215"/>
<keyword evidence="4 6" id="KW-1133">Transmembrane helix</keyword>
<evidence type="ECO:0000256" key="3">
    <source>
        <dbReference type="ARBA" id="ARBA00022692"/>
    </source>
</evidence>
<gene>
    <name evidence="8" type="ORF">BSQ33_03215</name>
</gene>
<feature type="transmembrane region" description="Helical" evidence="6">
    <location>
        <begin position="32"/>
        <end position="50"/>
    </location>
</feature>
<dbReference type="Pfam" id="PF00892">
    <property type="entry name" value="EamA"/>
    <property type="match status" value="2"/>
</dbReference>
<keyword evidence="5 6" id="KW-0472">Membrane</keyword>
<evidence type="ECO:0000313" key="9">
    <source>
        <dbReference type="Proteomes" id="UP000196708"/>
    </source>
</evidence>
<evidence type="ECO:0000256" key="5">
    <source>
        <dbReference type="ARBA" id="ARBA00023136"/>
    </source>
</evidence>
<feature type="transmembrane region" description="Helical" evidence="6">
    <location>
        <begin position="122"/>
        <end position="143"/>
    </location>
</feature>
<dbReference type="EMBL" id="CP018835">
    <property type="protein sequence ID" value="ASA54833.1"/>
    <property type="molecule type" value="Genomic_DNA"/>
</dbReference>
<feature type="transmembrane region" description="Helical" evidence="6">
    <location>
        <begin position="267"/>
        <end position="285"/>
    </location>
</feature>
<feature type="domain" description="EamA" evidence="7">
    <location>
        <begin position="5"/>
        <end position="135"/>
    </location>
</feature>
<dbReference type="InterPro" id="IPR000620">
    <property type="entry name" value="EamA_dom"/>
</dbReference>
<dbReference type="PANTHER" id="PTHR32322">
    <property type="entry name" value="INNER MEMBRANE TRANSPORTER"/>
    <property type="match status" value="1"/>
</dbReference>
<evidence type="ECO:0000256" key="1">
    <source>
        <dbReference type="ARBA" id="ARBA00004141"/>
    </source>
</evidence>
<name>A0A1Z2SCC4_VIBGA</name>
<dbReference type="Proteomes" id="UP000196708">
    <property type="component" value="Chromosome 1"/>
</dbReference>
<feature type="transmembrane region" description="Helical" evidence="6">
    <location>
        <begin position="211"/>
        <end position="233"/>
    </location>
</feature>
<dbReference type="PANTHER" id="PTHR32322:SF2">
    <property type="entry name" value="EAMA DOMAIN-CONTAINING PROTEIN"/>
    <property type="match status" value="1"/>
</dbReference>
<comment type="subcellular location">
    <subcellularLocation>
        <location evidence="1">Membrane</location>
        <topology evidence="1">Multi-pass membrane protein</topology>
    </subcellularLocation>
</comment>
<dbReference type="AlphaFoldDB" id="A0A1Z2SCC4"/>
<protein>
    <submittedName>
        <fullName evidence="8">EamA family transporter</fullName>
    </submittedName>
</protein>
<evidence type="ECO:0000259" key="7">
    <source>
        <dbReference type="Pfam" id="PF00892"/>
    </source>
</evidence>
<feature type="transmembrane region" description="Helical" evidence="6">
    <location>
        <begin position="62"/>
        <end position="81"/>
    </location>
</feature>
<dbReference type="GO" id="GO:0016020">
    <property type="term" value="C:membrane"/>
    <property type="evidence" value="ECO:0007669"/>
    <property type="project" value="UniProtKB-SubCell"/>
</dbReference>
<sequence length="298" mass="31597">MKNKYFLLALIGLIWGSQFIFQKIALTAFPPQLIGVGRAVVGFLTLFILCKILKVNSRGTTSWVIYMLIGLLEASIPFTLIPWGQQYVSSSIASVLIGTIPFFVILFTPLLTHGSKISRSSILSVVVGFLGLVSLFAPGILAGEGSINILGPIAILVGAASFGIALLLLSKCGDEHPLIVARNVLGSASLQILLITLVTGVKLPSSLTSDAILSVAYLGVMCAGIVYFLYMILIAEAGPIFTSLTNYLVPTFGVFIGFVFAQENVGLNTWIALLLILIAVAFNQGSGSNKTESSQAHS</sequence>
<feature type="transmembrane region" description="Helical" evidence="6">
    <location>
        <begin position="240"/>
        <end position="261"/>
    </location>
</feature>
<reference evidence="8 9" key="1">
    <citation type="submission" date="2016-12" db="EMBL/GenBank/DDBJ databases">
        <authorList>
            <person name="Song W.-J."/>
            <person name="Kurnit D.M."/>
        </authorList>
    </citation>
    <scope>NUCLEOTIDE SEQUENCE [LARGE SCALE GENOMIC DNA]</scope>
    <source>
        <strain evidence="8 9">ATCC 43942</strain>
    </source>
</reference>
<feature type="transmembrane region" description="Helical" evidence="6">
    <location>
        <begin position="87"/>
        <end position="110"/>
    </location>
</feature>
<accession>A0A1Z2SCC4</accession>
<evidence type="ECO:0000313" key="8">
    <source>
        <dbReference type="EMBL" id="ASA54833.1"/>
    </source>
</evidence>
<evidence type="ECO:0000256" key="2">
    <source>
        <dbReference type="ARBA" id="ARBA00007362"/>
    </source>
</evidence>
<evidence type="ECO:0000256" key="6">
    <source>
        <dbReference type="SAM" id="Phobius"/>
    </source>
</evidence>
<organism evidence="8 9">
    <name type="scientific">Vibrio gazogenes</name>
    <dbReference type="NCBI Taxonomy" id="687"/>
    <lineage>
        <taxon>Bacteria</taxon>
        <taxon>Pseudomonadati</taxon>
        <taxon>Pseudomonadota</taxon>
        <taxon>Gammaproteobacteria</taxon>
        <taxon>Vibrionales</taxon>
        <taxon>Vibrionaceae</taxon>
        <taxon>Vibrio</taxon>
    </lineage>
</organism>
<dbReference type="RefSeq" id="WP_088133242.1">
    <property type="nucleotide sequence ID" value="NZ_CP018835.1"/>
</dbReference>
<feature type="transmembrane region" description="Helical" evidence="6">
    <location>
        <begin position="180"/>
        <end position="199"/>
    </location>
</feature>
<keyword evidence="3 6" id="KW-0812">Transmembrane</keyword>
<dbReference type="SUPFAM" id="SSF103481">
    <property type="entry name" value="Multidrug resistance efflux transporter EmrE"/>
    <property type="match status" value="2"/>
</dbReference>
<dbReference type="OrthoDB" id="9810556at2"/>
<comment type="similarity">
    <text evidence="2">Belongs to the EamA transporter family.</text>
</comment>
<feature type="transmembrane region" description="Helical" evidence="6">
    <location>
        <begin position="149"/>
        <end position="168"/>
    </location>
</feature>
<feature type="domain" description="EamA" evidence="7">
    <location>
        <begin position="150"/>
        <end position="282"/>
    </location>
</feature>
<dbReference type="InterPro" id="IPR037185">
    <property type="entry name" value="EmrE-like"/>
</dbReference>
<proteinExistence type="inferred from homology"/>
<evidence type="ECO:0000256" key="4">
    <source>
        <dbReference type="ARBA" id="ARBA00022989"/>
    </source>
</evidence>